<keyword evidence="1" id="KW-0472">Membrane</keyword>
<reference evidence="2" key="2">
    <citation type="journal article" date="2015" name="Data Brief">
        <title>Shoot transcriptome of the giant reed, Arundo donax.</title>
        <authorList>
            <person name="Barrero R.A."/>
            <person name="Guerrero F.D."/>
            <person name="Moolhuijzen P."/>
            <person name="Goolsby J.A."/>
            <person name="Tidwell J."/>
            <person name="Bellgard S.E."/>
            <person name="Bellgard M.I."/>
        </authorList>
    </citation>
    <scope>NUCLEOTIDE SEQUENCE</scope>
    <source>
        <tissue evidence="2">Shoot tissue taken approximately 20 cm above the soil surface</tissue>
    </source>
</reference>
<proteinExistence type="predicted"/>
<dbReference type="EMBL" id="GBRH01227379">
    <property type="protein sequence ID" value="JAD70516.1"/>
    <property type="molecule type" value="Transcribed_RNA"/>
</dbReference>
<feature type="transmembrane region" description="Helical" evidence="1">
    <location>
        <begin position="21"/>
        <end position="41"/>
    </location>
</feature>
<protein>
    <submittedName>
        <fullName evidence="2">Uncharacterized protein</fullName>
    </submittedName>
</protein>
<keyword evidence="1" id="KW-0812">Transmembrane</keyword>
<dbReference type="AlphaFoldDB" id="A0A0A9C4M2"/>
<accession>A0A0A9C4M2</accession>
<reference evidence="2" key="1">
    <citation type="submission" date="2014-09" db="EMBL/GenBank/DDBJ databases">
        <authorList>
            <person name="Magalhaes I.L.F."/>
            <person name="Oliveira U."/>
            <person name="Santos F.R."/>
            <person name="Vidigal T.H.D.A."/>
            <person name="Brescovit A.D."/>
            <person name="Santos A.J."/>
        </authorList>
    </citation>
    <scope>NUCLEOTIDE SEQUENCE</scope>
    <source>
        <tissue evidence="2">Shoot tissue taken approximately 20 cm above the soil surface</tissue>
    </source>
</reference>
<keyword evidence="1" id="KW-1133">Transmembrane helix</keyword>
<name>A0A0A9C4M2_ARUDO</name>
<evidence type="ECO:0000313" key="2">
    <source>
        <dbReference type="EMBL" id="JAD70516.1"/>
    </source>
</evidence>
<sequence length="49" mass="5455">MDCLQTSSIQLASCISFAFRLIYLYSSGLGSLSMLSLILPFDFSLPFTR</sequence>
<evidence type="ECO:0000256" key="1">
    <source>
        <dbReference type="SAM" id="Phobius"/>
    </source>
</evidence>
<organism evidence="2">
    <name type="scientific">Arundo donax</name>
    <name type="common">Giant reed</name>
    <name type="synonym">Donax arundinaceus</name>
    <dbReference type="NCBI Taxonomy" id="35708"/>
    <lineage>
        <taxon>Eukaryota</taxon>
        <taxon>Viridiplantae</taxon>
        <taxon>Streptophyta</taxon>
        <taxon>Embryophyta</taxon>
        <taxon>Tracheophyta</taxon>
        <taxon>Spermatophyta</taxon>
        <taxon>Magnoliopsida</taxon>
        <taxon>Liliopsida</taxon>
        <taxon>Poales</taxon>
        <taxon>Poaceae</taxon>
        <taxon>PACMAD clade</taxon>
        <taxon>Arundinoideae</taxon>
        <taxon>Arundineae</taxon>
        <taxon>Arundo</taxon>
    </lineage>
</organism>